<dbReference type="SMART" id="SM00860">
    <property type="entry name" value="SMI1_KNR4"/>
    <property type="match status" value="1"/>
</dbReference>
<dbReference type="RefSeq" id="XP_064852265.1">
    <property type="nucleotide sequence ID" value="XM_064996193.1"/>
</dbReference>
<dbReference type="GeneID" id="90073244"/>
<dbReference type="PANTHER" id="PTHR47432:SF1">
    <property type="entry name" value="CELL WALL ASSEMBLY REGULATOR SMI1"/>
    <property type="match status" value="1"/>
</dbReference>
<feature type="region of interest" description="Disordered" evidence="2">
    <location>
        <begin position="343"/>
        <end position="469"/>
    </location>
</feature>
<dbReference type="GO" id="GO:0070880">
    <property type="term" value="P:fungal-type cell wall beta-glucan biosynthetic process"/>
    <property type="evidence" value="ECO:0007669"/>
    <property type="project" value="TreeGrafter"/>
</dbReference>
<proteinExistence type="inferred from homology"/>
<dbReference type="Proteomes" id="UP001360560">
    <property type="component" value="Unassembled WGS sequence"/>
</dbReference>
<dbReference type="PIRSF" id="PIRSF017023">
    <property type="entry name" value="KNR4"/>
    <property type="match status" value="1"/>
</dbReference>
<feature type="compositionally biased region" description="Polar residues" evidence="2">
    <location>
        <begin position="49"/>
        <end position="61"/>
    </location>
</feature>
<feature type="region of interest" description="Disordered" evidence="2">
    <location>
        <begin position="49"/>
        <end position="72"/>
    </location>
</feature>
<dbReference type="Pfam" id="PF09346">
    <property type="entry name" value="SMI1_KNR4"/>
    <property type="match status" value="1"/>
</dbReference>
<dbReference type="InterPro" id="IPR009203">
    <property type="entry name" value="Knr4/Smi1"/>
</dbReference>
<feature type="compositionally biased region" description="Acidic residues" evidence="2">
    <location>
        <begin position="441"/>
        <end position="452"/>
    </location>
</feature>
<dbReference type="AlphaFoldDB" id="A0AAV5QL59"/>
<dbReference type="InterPro" id="IPR051873">
    <property type="entry name" value="KNR4/SMI1_regulator"/>
</dbReference>
<feature type="domain" description="Knr4/Smi1-like" evidence="3">
    <location>
        <begin position="113"/>
        <end position="300"/>
    </location>
</feature>
<dbReference type="InterPro" id="IPR018958">
    <property type="entry name" value="Knr4/Smi1-like_dom"/>
</dbReference>
<evidence type="ECO:0000256" key="1">
    <source>
        <dbReference type="ARBA" id="ARBA00005303"/>
    </source>
</evidence>
<evidence type="ECO:0000313" key="4">
    <source>
        <dbReference type="EMBL" id="GMM35265.1"/>
    </source>
</evidence>
<reference evidence="4 5" key="1">
    <citation type="journal article" date="2023" name="Elife">
        <title>Identification of key yeast species and microbe-microbe interactions impacting larval growth of Drosophila in the wild.</title>
        <authorList>
            <person name="Mure A."/>
            <person name="Sugiura Y."/>
            <person name="Maeda R."/>
            <person name="Honda K."/>
            <person name="Sakurai N."/>
            <person name="Takahashi Y."/>
            <person name="Watada M."/>
            <person name="Katoh T."/>
            <person name="Gotoh A."/>
            <person name="Gotoh Y."/>
            <person name="Taniguchi I."/>
            <person name="Nakamura K."/>
            <person name="Hayashi T."/>
            <person name="Katayama T."/>
            <person name="Uemura T."/>
            <person name="Hattori Y."/>
        </authorList>
    </citation>
    <scope>NUCLEOTIDE SEQUENCE [LARGE SCALE GENOMIC DNA]</scope>
    <source>
        <strain evidence="4 5">SC-9</strain>
    </source>
</reference>
<evidence type="ECO:0000313" key="5">
    <source>
        <dbReference type="Proteomes" id="UP001360560"/>
    </source>
</evidence>
<keyword evidence="5" id="KW-1185">Reference proteome</keyword>
<comment type="caution">
    <text evidence="4">The sequence shown here is derived from an EMBL/GenBank/DDBJ whole genome shotgun (WGS) entry which is preliminary data.</text>
</comment>
<gene>
    <name evidence="4" type="ORF">DASC09_025900</name>
</gene>
<protein>
    <recommendedName>
        <fullName evidence="3">Knr4/Smi1-like domain-containing protein</fullName>
    </recommendedName>
</protein>
<dbReference type="SUPFAM" id="SSF160631">
    <property type="entry name" value="SMI1/KNR4-like"/>
    <property type="match status" value="1"/>
</dbReference>
<evidence type="ECO:0000256" key="2">
    <source>
        <dbReference type="SAM" id="MobiDB-lite"/>
    </source>
</evidence>
<name>A0AAV5QL59_9ASCO</name>
<feature type="compositionally biased region" description="Basic and acidic residues" evidence="2">
    <location>
        <begin position="453"/>
        <end position="469"/>
    </location>
</feature>
<dbReference type="Gene3D" id="3.40.1580.10">
    <property type="entry name" value="SMI1/KNR4-like"/>
    <property type="match status" value="1"/>
</dbReference>
<feature type="compositionally biased region" description="Basic and acidic residues" evidence="2">
    <location>
        <begin position="412"/>
        <end position="434"/>
    </location>
</feature>
<dbReference type="InterPro" id="IPR037883">
    <property type="entry name" value="Knr4/Smi1-like_sf"/>
</dbReference>
<sequence length="469" mass="52667">MGFFDNIKEGFDDFVFSLTTNDRYASSRTPYNANNLNSNSNSYRRANTFSTDNINDGQANQGGYRPGMRSRSTNDGIAMRDYGSAVPMAELWERLETKLLDEFPDLVDFLNEPATAADLNELENDINVSLPIDVRESWQIHDGQERGGKPSGVIMGITILDVESIAEEYTVWQTAARRIQQERKIYLDKLNAYKQHMAQLNSASGSSADGSKPKLSHKKIQPPVPRIDFMAHQRSFPEGTIQPVYVHSGWVPLVKDFSGNNIAIDLAPGPKGKWGQVICFGNDFDTKFVIANSWSEFMENVVKDFEAGNFYVDNDYDELSYSENGIVLNYLDVLKKRHLPPVNRHRTLPPHMAQQAARHNRAATNRPDRVFSSSSSQFPATKIGGADDAETNDASSSSAKVEMPKETLIVPEKTEPIKTETERVADNAELKFSDNESVITNEEDDEDKDDDYTETKPLKEPKIVDVDFI</sequence>
<organism evidence="4 5">
    <name type="scientific">Saccharomycopsis crataegensis</name>
    <dbReference type="NCBI Taxonomy" id="43959"/>
    <lineage>
        <taxon>Eukaryota</taxon>
        <taxon>Fungi</taxon>
        <taxon>Dikarya</taxon>
        <taxon>Ascomycota</taxon>
        <taxon>Saccharomycotina</taxon>
        <taxon>Saccharomycetes</taxon>
        <taxon>Saccharomycopsidaceae</taxon>
        <taxon>Saccharomycopsis</taxon>
    </lineage>
</organism>
<dbReference type="GO" id="GO:0043332">
    <property type="term" value="C:mating projection tip"/>
    <property type="evidence" value="ECO:0007669"/>
    <property type="project" value="TreeGrafter"/>
</dbReference>
<accession>A0AAV5QL59</accession>
<evidence type="ECO:0000259" key="3">
    <source>
        <dbReference type="SMART" id="SM00860"/>
    </source>
</evidence>
<comment type="similarity">
    <text evidence="1">Belongs to the KNR4/SMI1 family.</text>
</comment>
<dbReference type="EMBL" id="BTFZ01000006">
    <property type="protein sequence ID" value="GMM35265.1"/>
    <property type="molecule type" value="Genomic_DNA"/>
</dbReference>
<dbReference type="PANTHER" id="PTHR47432">
    <property type="entry name" value="CELL WALL ASSEMBLY REGULATOR SMI1"/>
    <property type="match status" value="1"/>
</dbReference>